<dbReference type="PANTHER" id="PTHR11559">
    <property type="entry name" value="CARBOXYLESTERASE"/>
    <property type="match status" value="1"/>
</dbReference>
<dbReference type="EC" id="3.1.1.-" evidence="3"/>
<dbReference type="PROSITE" id="PS00122">
    <property type="entry name" value="CARBOXYLESTERASE_B_1"/>
    <property type="match status" value="1"/>
</dbReference>
<dbReference type="PROSITE" id="PS00941">
    <property type="entry name" value="CARBOXYLESTERASE_B_2"/>
    <property type="match status" value="1"/>
</dbReference>
<feature type="chain" id="PRO_5044976619" description="Carboxylic ester hydrolase" evidence="3">
    <location>
        <begin position="21"/>
        <end position="582"/>
    </location>
</feature>
<dbReference type="Gene3D" id="3.40.50.1820">
    <property type="entry name" value="alpha/beta hydrolase"/>
    <property type="match status" value="1"/>
</dbReference>
<dbReference type="Pfam" id="PF00135">
    <property type="entry name" value="COesterase"/>
    <property type="match status" value="1"/>
</dbReference>
<accession>A0ABR3P5N6</accession>
<evidence type="ECO:0000313" key="6">
    <source>
        <dbReference type="Proteomes" id="UP001562354"/>
    </source>
</evidence>
<dbReference type="RefSeq" id="XP_069197698.1">
    <property type="nucleotide sequence ID" value="XM_069345496.1"/>
</dbReference>
<evidence type="ECO:0000256" key="1">
    <source>
        <dbReference type="ARBA" id="ARBA00005964"/>
    </source>
</evidence>
<protein>
    <recommendedName>
        <fullName evidence="3">Carboxylic ester hydrolase</fullName>
        <ecNumber evidence="3">3.1.1.-</ecNumber>
    </recommendedName>
</protein>
<dbReference type="EMBL" id="JBFMKM010000013">
    <property type="protein sequence ID" value="KAL1301422.1"/>
    <property type="molecule type" value="Genomic_DNA"/>
</dbReference>
<keyword evidence="3" id="KW-0732">Signal</keyword>
<sequence length="582" mass="63510">MRSLPRSLSWLLVLPVLVAALLNYPSLQISLQRLLPAWTSLGAVGAPTVALQQGNFVGTVLNDGYAHSVEGFIGIPYALPPVGELRFANPVPVTPSNQTFQATAFGPRCPGKQLRPKPGDLPESEDCLTVNVFRPVGASSDKKLPVGLYIHGGAFNRGTAKMHDSASMVGWSDEPFIVVSFNYRLGALGFLNSALTAEEGLLNVGLKDQILMMEWVQDNIGAFGGDANDVTIFGLSAGAHSIGHHVANINSKKTLFHKAVIESGGITSRAVHPYDSKLHETQFRELAAEVACESKSDSEILACLRDASYEAITDGQGAVFAKYNPSVRWAWQPVIDGDIISRRPTDAWTSGKWNKVPILTGFNHNEGTMYVPKDMSESDEFEDFFATLLPQMSKEHVKQLAALYPDPATDASSQYVETRPAALGPQYKRVEAAYGHYAYVCPVRQTAVYASTAPEDPPVFLYHWAQNRSVIAGANHADQMWYETMDVDVRGASPTQEEIAGYFHGYISSFIISGDPNAVKGRYGDRPEWKSYADGGKTMQFGMGNDEPAGGSSIGVKAQLVKDDWAAEECKFWWEQSFSPED</sequence>
<dbReference type="Proteomes" id="UP001562354">
    <property type="component" value="Unassembled WGS sequence"/>
</dbReference>
<evidence type="ECO:0000259" key="4">
    <source>
        <dbReference type="Pfam" id="PF00135"/>
    </source>
</evidence>
<comment type="caution">
    <text evidence="5">The sequence shown here is derived from an EMBL/GenBank/DDBJ whole genome shotgun (WGS) entry which is preliminary data.</text>
</comment>
<dbReference type="InterPro" id="IPR050309">
    <property type="entry name" value="Type-B_Carboxylest/Lipase"/>
</dbReference>
<comment type="similarity">
    <text evidence="1 3">Belongs to the type-B carboxylesterase/lipase family.</text>
</comment>
<dbReference type="InterPro" id="IPR019819">
    <property type="entry name" value="Carboxylesterase_B_CS"/>
</dbReference>
<dbReference type="InterPro" id="IPR019826">
    <property type="entry name" value="Carboxylesterase_B_AS"/>
</dbReference>
<dbReference type="InterPro" id="IPR029058">
    <property type="entry name" value="AB_hydrolase_fold"/>
</dbReference>
<evidence type="ECO:0000313" key="5">
    <source>
        <dbReference type="EMBL" id="KAL1301422.1"/>
    </source>
</evidence>
<name>A0ABR3P5N6_9PEZI</name>
<evidence type="ECO:0000256" key="3">
    <source>
        <dbReference type="RuleBase" id="RU361235"/>
    </source>
</evidence>
<dbReference type="InterPro" id="IPR002018">
    <property type="entry name" value="CarbesteraseB"/>
</dbReference>
<feature type="signal peptide" evidence="3">
    <location>
        <begin position="1"/>
        <end position="20"/>
    </location>
</feature>
<organism evidence="5 6">
    <name type="scientific">Neodothiora populina</name>
    <dbReference type="NCBI Taxonomy" id="2781224"/>
    <lineage>
        <taxon>Eukaryota</taxon>
        <taxon>Fungi</taxon>
        <taxon>Dikarya</taxon>
        <taxon>Ascomycota</taxon>
        <taxon>Pezizomycotina</taxon>
        <taxon>Dothideomycetes</taxon>
        <taxon>Dothideomycetidae</taxon>
        <taxon>Dothideales</taxon>
        <taxon>Dothioraceae</taxon>
        <taxon>Neodothiora</taxon>
    </lineage>
</organism>
<proteinExistence type="inferred from homology"/>
<reference evidence="5 6" key="1">
    <citation type="submission" date="2024-07" db="EMBL/GenBank/DDBJ databases">
        <title>Draft sequence of the Neodothiora populina.</title>
        <authorList>
            <person name="Drown D.D."/>
            <person name="Schuette U.S."/>
            <person name="Buechlein A.B."/>
            <person name="Rusch D.R."/>
            <person name="Winton L.W."/>
            <person name="Adams G.A."/>
        </authorList>
    </citation>
    <scope>NUCLEOTIDE SEQUENCE [LARGE SCALE GENOMIC DNA]</scope>
    <source>
        <strain evidence="5 6">CPC 39397</strain>
    </source>
</reference>
<gene>
    <name evidence="5" type="ORF">AAFC00_005678</name>
</gene>
<keyword evidence="6" id="KW-1185">Reference proteome</keyword>
<evidence type="ECO:0000256" key="2">
    <source>
        <dbReference type="ARBA" id="ARBA00022801"/>
    </source>
</evidence>
<feature type="domain" description="Carboxylesterase type B" evidence="4">
    <location>
        <begin position="47"/>
        <end position="573"/>
    </location>
</feature>
<keyword evidence="2 3" id="KW-0378">Hydrolase</keyword>
<dbReference type="GeneID" id="95979377"/>
<dbReference type="SUPFAM" id="SSF53474">
    <property type="entry name" value="alpha/beta-Hydrolases"/>
    <property type="match status" value="1"/>
</dbReference>